<dbReference type="Proteomes" id="UP000655420">
    <property type="component" value="Unassembled WGS sequence"/>
</dbReference>
<dbReference type="InterPro" id="IPR010065">
    <property type="entry name" value="AA_ABC_transptr_permease_3TM"/>
</dbReference>
<dbReference type="PANTHER" id="PTHR30614">
    <property type="entry name" value="MEMBRANE COMPONENT OF AMINO ACID ABC TRANSPORTER"/>
    <property type="match status" value="1"/>
</dbReference>
<feature type="transmembrane region" description="Helical" evidence="9">
    <location>
        <begin position="128"/>
        <end position="151"/>
    </location>
</feature>
<evidence type="ECO:0000256" key="9">
    <source>
        <dbReference type="RuleBase" id="RU363032"/>
    </source>
</evidence>
<comment type="subcellular location">
    <subcellularLocation>
        <location evidence="1">Cell inner membrane</location>
        <topology evidence="1">Multi-pass membrane protein</topology>
    </subcellularLocation>
    <subcellularLocation>
        <location evidence="9">Cell membrane</location>
        <topology evidence="9">Multi-pass membrane protein</topology>
    </subcellularLocation>
</comment>
<evidence type="ECO:0000256" key="8">
    <source>
        <dbReference type="ARBA" id="ARBA00023136"/>
    </source>
</evidence>
<keyword evidence="12" id="KW-1185">Reference proteome</keyword>
<feature type="transmembrane region" description="Helical" evidence="9">
    <location>
        <begin position="485"/>
        <end position="503"/>
    </location>
</feature>
<evidence type="ECO:0000259" key="10">
    <source>
        <dbReference type="PROSITE" id="PS50928"/>
    </source>
</evidence>
<dbReference type="Gene3D" id="1.10.3720.10">
    <property type="entry name" value="MetI-like"/>
    <property type="match status" value="2"/>
</dbReference>
<dbReference type="GO" id="GO:0022857">
    <property type="term" value="F:transmembrane transporter activity"/>
    <property type="evidence" value="ECO:0007669"/>
    <property type="project" value="InterPro"/>
</dbReference>
<evidence type="ECO:0000256" key="6">
    <source>
        <dbReference type="ARBA" id="ARBA00022970"/>
    </source>
</evidence>
<feature type="transmembrane region" description="Helical" evidence="9">
    <location>
        <begin position="26"/>
        <end position="44"/>
    </location>
</feature>
<protein>
    <submittedName>
        <fullName evidence="11">ABC transporter permease subunit</fullName>
    </submittedName>
</protein>
<gene>
    <name evidence="11" type="ORF">H0I76_03045</name>
</gene>
<reference evidence="11" key="1">
    <citation type="submission" date="2020-12" db="EMBL/GenBank/DDBJ databases">
        <title>Bacterial taxonomy.</title>
        <authorList>
            <person name="Pan X."/>
        </authorList>
    </citation>
    <scope>NUCLEOTIDE SEQUENCE</scope>
    <source>
        <strain evidence="11">M0105</strain>
    </source>
</reference>
<dbReference type="PROSITE" id="PS50928">
    <property type="entry name" value="ABC_TM1"/>
    <property type="match status" value="1"/>
</dbReference>
<evidence type="ECO:0000256" key="1">
    <source>
        <dbReference type="ARBA" id="ARBA00004429"/>
    </source>
</evidence>
<keyword evidence="8 9" id="KW-0472">Membrane</keyword>
<accession>A0A8J7M4N0</accession>
<keyword evidence="4" id="KW-1003">Cell membrane</keyword>
<evidence type="ECO:0000256" key="3">
    <source>
        <dbReference type="ARBA" id="ARBA00022448"/>
    </source>
</evidence>
<evidence type="ECO:0000256" key="4">
    <source>
        <dbReference type="ARBA" id="ARBA00022475"/>
    </source>
</evidence>
<organism evidence="11 12">
    <name type="scientific">Thermohalobaculum xanthum</name>
    <dbReference type="NCBI Taxonomy" id="2753746"/>
    <lineage>
        <taxon>Bacteria</taxon>
        <taxon>Pseudomonadati</taxon>
        <taxon>Pseudomonadota</taxon>
        <taxon>Alphaproteobacteria</taxon>
        <taxon>Rhodobacterales</taxon>
        <taxon>Paracoccaceae</taxon>
        <taxon>Thermohalobaculum</taxon>
    </lineage>
</organism>
<dbReference type="InterPro" id="IPR043429">
    <property type="entry name" value="ArtM/GltK/GlnP/TcyL/YhdX-like"/>
</dbReference>
<dbReference type="CDD" id="cd06261">
    <property type="entry name" value="TM_PBP2"/>
    <property type="match status" value="1"/>
</dbReference>
<keyword evidence="6" id="KW-0029">Amino-acid transport</keyword>
<comment type="similarity">
    <text evidence="2">Belongs to the binding-protein-dependent transport system permease family. HisMQ subfamily.</text>
</comment>
<dbReference type="EMBL" id="JAEHHL010000001">
    <property type="protein sequence ID" value="MBK0398155.1"/>
    <property type="molecule type" value="Genomic_DNA"/>
</dbReference>
<name>A0A8J7M4N0_9RHOB</name>
<dbReference type="PANTHER" id="PTHR30614:SF37">
    <property type="entry name" value="AMINO-ACID ABC TRANSPORTER PERMEASE PROTEIN YHDX-RELATED"/>
    <property type="match status" value="1"/>
</dbReference>
<keyword evidence="5 9" id="KW-0812">Transmembrane</keyword>
<dbReference type="GO" id="GO:0043190">
    <property type="term" value="C:ATP-binding cassette (ABC) transporter complex"/>
    <property type="evidence" value="ECO:0007669"/>
    <property type="project" value="InterPro"/>
</dbReference>
<dbReference type="InterPro" id="IPR000515">
    <property type="entry name" value="MetI-like"/>
</dbReference>
<dbReference type="Pfam" id="PF00528">
    <property type="entry name" value="BPD_transp_1"/>
    <property type="match status" value="1"/>
</dbReference>
<evidence type="ECO:0000256" key="7">
    <source>
        <dbReference type="ARBA" id="ARBA00022989"/>
    </source>
</evidence>
<keyword evidence="7 9" id="KW-1133">Transmembrane helix</keyword>
<feature type="transmembrane region" description="Helical" evidence="9">
    <location>
        <begin position="445"/>
        <end position="465"/>
    </location>
</feature>
<feature type="transmembrane region" description="Helical" evidence="9">
    <location>
        <begin position="345"/>
        <end position="363"/>
    </location>
</feature>
<feature type="domain" description="ABC transmembrane type-1" evidence="10">
    <location>
        <begin position="92"/>
        <end position="393"/>
    </location>
</feature>
<feature type="transmembrane region" description="Helical" evidence="9">
    <location>
        <begin position="273"/>
        <end position="292"/>
    </location>
</feature>
<feature type="transmembrane region" description="Helical" evidence="9">
    <location>
        <begin position="536"/>
        <end position="558"/>
    </location>
</feature>
<feature type="transmembrane region" description="Helical" evidence="9">
    <location>
        <begin position="508"/>
        <end position="530"/>
    </location>
</feature>
<proteinExistence type="inferred from homology"/>
<evidence type="ECO:0000256" key="5">
    <source>
        <dbReference type="ARBA" id="ARBA00022692"/>
    </source>
</evidence>
<evidence type="ECO:0000313" key="11">
    <source>
        <dbReference type="EMBL" id="MBK0398155.1"/>
    </source>
</evidence>
<dbReference type="GO" id="GO:0006865">
    <property type="term" value="P:amino acid transport"/>
    <property type="evidence" value="ECO:0007669"/>
    <property type="project" value="UniProtKB-KW"/>
</dbReference>
<sequence length="573" mass="62824">MSDTAQPSGPSFRIDMLWNDSRYRSTFIQIVALVLVILAVMYLFQNVVENLAALGKTFGFDFMTQPASYDINQRLIEYNSRSTHSTAAVVGILNTLVVAIVGCVLATIFGVLAGVARLSKNWIIARLMTVYIEGVRNVPVLIQILLFAAIFDEALPAPSAFRGEDATASMWLGDSVAATNRGFYFPMPVWLEGSFWVVVAFFVLLVGAVWFGRWAKERQQATGEALPVLPIQAGGVIIGTFLVFLVMGMPITLDFPALKGFNFQGGIYVRNSYMALTLALSIYTGAFIAENVRAGIQAVSKGQTEAAFALGLRPNRTMNLVILPQALRVIIPPLISQYLNLTKNSSLALLVGYMDVTGTLMGITLNQTGKEFETLFLGMAFYLAVSLSVAAIMNLYNEQVKLVERTSAVGMGFSVIDLFSSVSGKWEVLKKGDAKMQPLYGIRGLLNLFVIFYAVSLLLLLDYTFLAEITETRPSYFDWPGGKQIATLLMLLTLFSTLATCLFKNPRFIDLAVFDLLVFIFAVAVGWPFGQLVEGVSGPVIVLVGIAARLAIIGYTIVGERPNLTFFHRVRRA</sequence>
<dbReference type="AlphaFoldDB" id="A0A8J7M4N0"/>
<comment type="caution">
    <text evidence="11">The sequence shown here is derived from an EMBL/GenBank/DDBJ whole genome shotgun (WGS) entry which is preliminary data.</text>
</comment>
<feature type="transmembrane region" description="Helical" evidence="9">
    <location>
        <begin position="87"/>
        <end position="116"/>
    </location>
</feature>
<dbReference type="NCBIfam" id="TIGR01726">
    <property type="entry name" value="HEQRo_perm_3TM"/>
    <property type="match status" value="1"/>
</dbReference>
<feature type="transmembrane region" description="Helical" evidence="9">
    <location>
        <begin position="233"/>
        <end position="253"/>
    </location>
</feature>
<feature type="transmembrane region" description="Helical" evidence="9">
    <location>
        <begin position="375"/>
        <end position="396"/>
    </location>
</feature>
<feature type="transmembrane region" description="Helical" evidence="9">
    <location>
        <begin position="193"/>
        <end position="212"/>
    </location>
</feature>
<dbReference type="SUPFAM" id="SSF161098">
    <property type="entry name" value="MetI-like"/>
    <property type="match status" value="1"/>
</dbReference>
<keyword evidence="3 9" id="KW-0813">Transport</keyword>
<evidence type="ECO:0000256" key="2">
    <source>
        <dbReference type="ARBA" id="ARBA00010072"/>
    </source>
</evidence>
<evidence type="ECO:0000313" key="12">
    <source>
        <dbReference type="Proteomes" id="UP000655420"/>
    </source>
</evidence>
<dbReference type="RefSeq" id="WP_200606871.1">
    <property type="nucleotide sequence ID" value="NZ_JAEHHL010000001.1"/>
</dbReference>
<dbReference type="InterPro" id="IPR035906">
    <property type="entry name" value="MetI-like_sf"/>
</dbReference>